<dbReference type="AlphaFoldDB" id="V4A2J5"/>
<evidence type="ECO:0000313" key="12">
    <source>
        <dbReference type="Proteomes" id="UP000030746"/>
    </source>
</evidence>
<name>V4A2J5_LOTGI</name>
<reference evidence="11 12" key="1">
    <citation type="journal article" date="2013" name="Nature">
        <title>Insights into bilaterian evolution from three spiralian genomes.</title>
        <authorList>
            <person name="Simakov O."/>
            <person name="Marletaz F."/>
            <person name="Cho S.J."/>
            <person name="Edsinger-Gonzales E."/>
            <person name="Havlak P."/>
            <person name="Hellsten U."/>
            <person name="Kuo D.H."/>
            <person name="Larsson T."/>
            <person name="Lv J."/>
            <person name="Arendt D."/>
            <person name="Savage R."/>
            <person name="Osoegawa K."/>
            <person name="de Jong P."/>
            <person name="Grimwood J."/>
            <person name="Chapman J.A."/>
            <person name="Shapiro H."/>
            <person name="Aerts A."/>
            <person name="Otillar R.P."/>
            <person name="Terry A.Y."/>
            <person name="Boore J.L."/>
            <person name="Grigoriev I.V."/>
            <person name="Lindberg D.R."/>
            <person name="Seaver E.C."/>
            <person name="Weisblat D.A."/>
            <person name="Putnam N.H."/>
            <person name="Rokhsar D.S."/>
        </authorList>
    </citation>
    <scope>NUCLEOTIDE SEQUENCE [LARGE SCALE GENOMIC DNA]</scope>
</reference>
<dbReference type="InterPro" id="IPR012319">
    <property type="entry name" value="FPG_cat"/>
</dbReference>
<dbReference type="PROSITE" id="PS51068">
    <property type="entry name" value="FPG_CAT"/>
    <property type="match status" value="1"/>
</dbReference>
<sequence length="301" mass="34816">MPEGPELNLSAKYVNTVCKNKTFRGSVVKSVENAKNPEINWNECHYSIYAESRGKELRLTLSTVDQSKPTKLKELKIVFNFGMSGRFNYCEESEMVKHSHLTFFTSDSPPMILSFVDVRRFGRWRVDDNWAPDRGPCVMLEYPSFREYVLENLDKTAFNKPICEVLLNQSYFNGVGNYLRAEILYRAGIRPFDKARDVLQELLDDHGSVTQKLKKQSKADILQLCSQLCHEVINLGATIYNPVPDADYSKFTEWLQCFYKDGMLNMVDHNKRTIWYSGDPGPMVPKGMLRSFITCYVVSWY</sequence>
<evidence type="ECO:0000256" key="4">
    <source>
        <dbReference type="ARBA" id="ARBA00022801"/>
    </source>
</evidence>
<evidence type="ECO:0000313" key="11">
    <source>
        <dbReference type="EMBL" id="ESO87521.1"/>
    </source>
</evidence>
<keyword evidence="9" id="KW-0326">Glycosidase</keyword>
<dbReference type="GeneID" id="20232743"/>
<evidence type="ECO:0000256" key="8">
    <source>
        <dbReference type="ARBA" id="ARBA00023268"/>
    </source>
</evidence>
<gene>
    <name evidence="11" type="ORF">LOTGIDRAFT_127711</name>
</gene>
<dbReference type="SUPFAM" id="SSF46946">
    <property type="entry name" value="S13-like H2TH domain"/>
    <property type="match status" value="1"/>
</dbReference>
<evidence type="ECO:0000256" key="9">
    <source>
        <dbReference type="ARBA" id="ARBA00023295"/>
    </source>
</evidence>
<accession>V4A2J5</accession>
<keyword evidence="3" id="KW-0227">DNA damage</keyword>
<dbReference type="RefSeq" id="XP_009061718.1">
    <property type="nucleotide sequence ID" value="XM_009063470.1"/>
</dbReference>
<keyword evidence="8" id="KW-0511">Multifunctional enzyme</keyword>
<dbReference type="HOGENOM" id="CLU_051284_0_0_1"/>
<dbReference type="Pfam" id="PF09292">
    <property type="entry name" value="Neil1-DNA_bind"/>
    <property type="match status" value="1"/>
</dbReference>
<dbReference type="GO" id="GO:0019104">
    <property type="term" value="F:DNA N-glycosylase activity"/>
    <property type="evidence" value="ECO:0007669"/>
    <property type="project" value="InterPro"/>
</dbReference>
<organism evidence="11 12">
    <name type="scientific">Lottia gigantea</name>
    <name type="common">Giant owl limpet</name>
    <dbReference type="NCBI Taxonomy" id="225164"/>
    <lineage>
        <taxon>Eukaryota</taxon>
        <taxon>Metazoa</taxon>
        <taxon>Spiralia</taxon>
        <taxon>Lophotrochozoa</taxon>
        <taxon>Mollusca</taxon>
        <taxon>Gastropoda</taxon>
        <taxon>Patellogastropoda</taxon>
        <taxon>Lottioidea</taxon>
        <taxon>Lottiidae</taxon>
        <taxon>Lottia</taxon>
    </lineage>
</organism>
<dbReference type="CTD" id="20232743"/>
<dbReference type="GO" id="GO:0006284">
    <property type="term" value="P:base-excision repair"/>
    <property type="evidence" value="ECO:0007669"/>
    <property type="project" value="InterPro"/>
</dbReference>
<evidence type="ECO:0000256" key="7">
    <source>
        <dbReference type="ARBA" id="ARBA00023239"/>
    </source>
</evidence>
<keyword evidence="4" id="KW-0378">Hydrolase</keyword>
<dbReference type="SMART" id="SM00898">
    <property type="entry name" value="Fapy_DNA_glyco"/>
    <property type="match status" value="1"/>
</dbReference>
<dbReference type="InterPro" id="IPR015886">
    <property type="entry name" value="H2TH_FPG"/>
</dbReference>
<dbReference type="SUPFAM" id="SSF57716">
    <property type="entry name" value="Glucocorticoid receptor-like (DNA-binding domain)"/>
    <property type="match status" value="1"/>
</dbReference>
<dbReference type="Pfam" id="PF01149">
    <property type="entry name" value="Fapy_DNA_glyco"/>
    <property type="match status" value="1"/>
</dbReference>
<dbReference type="Gene3D" id="3.20.190.10">
    <property type="entry name" value="MutM-like, N-terminal"/>
    <property type="match status" value="1"/>
</dbReference>
<keyword evidence="7" id="KW-0456">Lyase</keyword>
<keyword evidence="6" id="KW-0234">DNA repair</keyword>
<dbReference type="PANTHER" id="PTHR22993:SF27">
    <property type="entry name" value="ENDONUCLEASE 8-LIKE 1"/>
    <property type="match status" value="1"/>
</dbReference>
<evidence type="ECO:0000256" key="3">
    <source>
        <dbReference type="ARBA" id="ARBA00022763"/>
    </source>
</evidence>
<protein>
    <recommendedName>
        <fullName evidence="2">DNA-(apurinic or apyrimidinic site) lyase</fullName>
        <ecNumber evidence="2">4.2.99.18</ecNumber>
    </recommendedName>
</protein>
<dbReference type="Proteomes" id="UP000030746">
    <property type="component" value="Unassembled WGS sequence"/>
</dbReference>
<feature type="domain" description="Formamidopyrimidine-DNA glycosylase catalytic" evidence="10">
    <location>
        <begin position="2"/>
        <end position="122"/>
    </location>
</feature>
<evidence type="ECO:0000259" key="10">
    <source>
        <dbReference type="PROSITE" id="PS51068"/>
    </source>
</evidence>
<dbReference type="OMA" id="IMFEYKS"/>
<dbReference type="EC" id="4.2.99.18" evidence="2"/>
<dbReference type="InterPro" id="IPR035937">
    <property type="entry name" value="FPG_N"/>
</dbReference>
<evidence type="ECO:0000256" key="2">
    <source>
        <dbReference type="ARBA" id="ARBA00012720"/>
    </source>
</evidence>
<keyword evidence="12" id="KW-1185">Reference proteome</keyword>
<dbReference type="GO" id="GO:0008270">
    <property type="term" value="F:zinc ion binding"/>
    <property type="evidence" value="ECO:0007669"/>
    <property type="project" value="InterPro"/>
</dbReference>
<dbReference type="SUPFAM" id="SSF81624">
    <property type="entry name" value="N-terminal domain of MutM-like DNA repair proteins"/>
    <property type="match status" value="1"/>
</dbReference>
<dbReference type="KEGG" id="lgi:LOTGIDRAFT_127711"/>
<evidence type="ECO:0000256" key="6">
    <source>
        <dbReference type="ARBA" id="ARBA00023204"/>
    </source>
</evidence>
<keyword evidence="5" id="KW-0238">DNA-binding</keyword>
<dbReference type="PANTHER" id="PTHR22993">
    <property type="entry name" value="FORMAMIDOPYRIMIDINE-DNA GLYCOSYLASE"/>
    <property type="match status" value="1"/>
</dbReference>
<dbReference type="EMBL" id="KB202883">
    <property type="protein sequence ID" value="ESO87521.1"/>
    <property type="molecule type" value="Genomic_DNA"/>
</dbReference>
<dbReference type="GO" id="GO:0140078">
    <property type="term" value="F:class I DNA-(apurinic or apyrimidinic site) endonuclease activity"/>
    <property type="evidence" value="ECO:0007669"/>
    <property type="project" value="UniProtKB-EC"/>
</dbReference>
<dbReference type="STRING" id="225164.V4A2J5"/>
<dbReference type="InterPro" id="IPR010979">
    <property type="entry name" value="Ribosomal_uS13-like_H2TH"/>
</dbReference>
<dbReference type="Gene3D" id="1.10.8.50">
    <property type="match status" value="1"/>
</dbReference>
<dbReference type="GO" id="GO:0003684">
    <property type="term" value="F:damaged DNA binding"/>
    <property type="evidence" value="ECO:0007669"/>
    <property type="project" value="InterPro"/>
</dbReference>
<proteinExistence type="inferred from homology"/>
<dbReference type="GO" id="GO:0005634">
    <property type="term" value="C:nucleus"/>
    <property type="evidence" value="ECO:0007669"/>
    <property type="project" value="TreeGrafter"/>
</dbReference>
<dbReference type="OrthoDB" id="6260718at2759"/>
<evidence type="ECO:0000256" key="1">
    <source>
        <dbReference type="ARBA" id="ARBA00009409"/>
    </source>
</evidence>
<comment type="similarity">
    <text evidence="1">Belongs to the FPG family.</text>
</comment>
<dbReference type="SMART" id="SM01232">
    <property type="entry name" value="H2TH"/>
    <property type="match status" value="1"/>
</dbReference>
<dbReference type="InterPro" id="IPR015371">
    <property type="entry name" value="Endonuclease-VIII_DNA-bd"/>
</dbReference>
<evidence type="ECO:0000256" key="5">
    <source>
        <dbReference type="ARBA" id="ARBA00023125"/>
    </source>
</evidence>